<dbReference type="AlphaFoldDB" id="A0A511QV24"/>
<name>A0A511QV24_9VIBR</name>
<evidence type="ECO:0000313" key="2">
    <source>
        <dbReference type="EMBL" id="GEM81225.1"/>
    </source>
</evidence>
<dbReference type="OrthoDB" id="9907407at2"/>
<dbReference type="Proteomes" id="UP000321113">
    <property type="component" value="Unassembled WGS sequence"/>
</dbReference>
<keyword evidence="1" id="KW-0732">Signal</keyword>
<protein>
    <submittedName>
        <fullName evidence="2">Uncharacterized protein</fullName>
    </submittedName>
</protein>
<accession>A0A511QV24</accession>
<reference evidence="2 3" key="1">
    <citation type="submission" date="2019-07" db="EMBL/GenBank/DDBJ databases">
        <title>Whole genome shotgun sequence of Vibrio superstes NBRC 103154.</title>
        <authorList>
            <person name="Hosoyama A."/>
            <person name="Uohara A."/>
            <person name="Ohji S."/>
            <person name="Ichikawa N."/>
        </authorList>
    </citation>
    <scope>NUCLEOTIDE SEQUENCE [LARGE SCALE GENOMIC DNA]</scope>
    <source>
        <strain evidence="2 3">NBRC 103154</strain>
    </source>
</reference>
<proteinExistence type="predicted"/>
<keyword evidence="3" id="KW-1185">Reference proteome</keyword>
<sequence>MKKLLILSLFSASAFASTEACIELGKAQAVNDHERVIELASALSSVDAEQCKMLAEEARLDATIDYFEHGD</sequence>
<organism evidence="2 3">
    <name type="scientific">Vibrio superstes NBRC 103154</name>
    <dbReference type="NCBI Taxonomy" id="1219062"/>
    <lineage>
        <taxon>Bacteria</taxon>
        <taxon>Pseudomonadati</taxon>
        <taxon>Pseudomonadota</taxon>
        <taxon>Gammaproteobacteria</taxon>
        <taxon>Vibrionales</taxon>
        <taxon>Vibrionaceae</taxon>
        <taxon>Vibrio</taxon>
    </lineage>
</organism>
<evidence type="ECO:0000256" key="1">
    <source>
        <dbReference type="SAM" id="SignalP"/>
    </source>
</evidence>
<gene>
    <name evidence="2" type="ORF">VSU01S_34700</name>
</gene>
<comment type="caution">
    <text evidence="2">The sequence shown here is derived from an EMBL/GenBank/DDBJ whole genome shotgun (WGS) entry which is preliminary data.</text>
</comment>
<feature type="chain" id="PRO_5022157811" evidence="1">
    <location>
        <begin position="17"/>
        <end position="71"/>
    </location>
</feature>
<evidence type="ECO:0000313" key="3">
    <source>
        <dbReference type="Proteomes" id="UP000321113"/>
    </source>
</evidence>
<dbReference type="RefSeq" id="WP_119008372.1">
    <property type="nucleotide sequence ID" value="NZ_BJXK01000019.1"/>
</dbReference>
<feature type="signal peptide" evidence="1">
    <location>
        <begin position="1"/>
        <end position="16"/>
    </location>
</feature>
<dbReference type="EMBL" id="BJXK01000019">
    <property type="protein sequence ID" value="GEM81225.1"/>
    <property type="molecule type" value="Genomic_DNA"/>
</dbReference>